<evidence type="ECO:0000313" key="4">
    <source>
        <dbReference type="EMBL" id="AEE26372.1"/>
    </source>
</evidence>
<dbReference type="SUPFAM" id="SSF51735">
    <property type="entry name" value="NAD(P)-binding Rossmann-fold domains"/>
    <property type="match status" value="1"/>
</dbReference>
<dbReference type="SUPFAM" id="SSF55347">
    <property type="entry name" value="Glyceraldehyde-3-phosphate dehydrogenase-like, C-terminal domain"/>
    <property type="match status" value="1"/>
</dbReference>
<dbReference type="HOGENOM" id="CLU_032858_0_0_6"/>
<dbReference type="GO" id="GO:0016491">
    <property type="term" value="F:oxidoreductase activity"/>
    <property type="evidence" value="ECO:0007669"/>
    <property type="project" value="UniProtKB-KW"/>
</dbReference>
<dbReference type="PATRIC" id="fig|676032.3.peg.1077"/>
<dbReference type="Gene3D" id="3.30.360.10">
    <property type="entry name" value="Dihydrodipicolinate Reductase, domain 2"/>
    <property type="match status" value="1"/>
</dbReference>
<accession>F4BFX8</accession>
<proteinExistence type="predicted"/>
<evidence type="ECO:0000256" key="1">
    <source>
        <dbReference type="ARBA" id="ARBA00023002"/>
    </source>
</evidence>
<name>F4BFX8_9GAMM</name>
<feature type="domain" description="Saccharopine dehydrogenase NADP binding" evidence="2">
    <location>
        <begin position="4"/>
        <end position="107"/>
    </location>
</feature>
<sequence>MKDIIILGAGRVGSLVSSLLVESGDYIVHLLDKHIPDDKPVLERNTNNLKYVELDVTNSTELQGYVKKHNVKTIVSCLPFFLNKGIAKLAGELELNYFDLTEDVEATDYIKSIAENSKNNFFAPQCGLAPGFISIVSNNLMQEFDSIDTVRMRVGALPLNVSNTLQYALTWSTEGLINEYAKPCEGIVDGEKRTLAPLADIEQIKINGLTYEAFNTSGGIGSMIDTYAGKVKNINYKTIRYPGHCEKMKFLMQDMKLGEDLETMVKIMEKALPRINQDVVLIYVSVDGVRKGLKAERHFAQKYPSKLMFGKYFSALQLTTATSLCVSIDLLLNAKKEPRGFINQESICLKDFYNNRFGQYYKKSGLLIQAD</sequence>
<keyword evidence="1" id="KW-0560">Oxidoreductase</keyword>
<evidence type="ECO:0000259" key="3">
    <source>
        <dbReference type="Pfam" id="PF16653"/>
    </source>
</evidence>
<organism evidence="4 5">
    <name type="scientific">Francisella hispaniensis</name>
    <dbReference type="NCBI Taxonomy" id="622488"/>
    <lineage>
        <taxon>Bacteria</taxon>
        <taxon>Pseudomonadati</taxon>
        <taxon>Pseudomonadota</taxon>
        <taxon>Gammaproteobacteria</taxon>
        <taxon>Thiotrichales</taxon>
        <taxon>Francisellaceae</taxon>
        <taxon>Francisella</taxon>
    </lineage>
</organism>
<protein>
    <submittedName>
        <fullName evidence="4">L-lysine dehydrogenase</fullName>
    </submittedName>
</protein>
<dbReference type="PANTHER" id="PTHR11133">
    <property type="entry name" value="SACCHAROPINE DEHYDROGENASE"/>
    <property type="match status" value="1"/>
</dbReference>
<dbReference type="RefSeq" id="WP_014548368.1">
    <property type="nucleotide sequence ID" value="NC_017449.1"/>
</dbReference>
<dbReference type="InterPro" id="IPR032095">
    <property type="entry name" value="Sacchrp_dh-like_C"/>
</dbReference>
<evidence type="ECO:0000259" key="2">
    <source>
        <dbReference type="Pfam" id="PF03435"/>
    </source>
</evidence>
<dbReference type="InterPro" id="IPR051168">
    <property type="entry name" value="AASS"/>
</dbReference>
<gene>
    <name evidence="4" type="ordered locus">FN3523_1069</name>
</gene>
<dbReference type="InterPro" id="IPR036291">
    <property type="entry name" value="NAD(P)-bd_dom_sf"/>
</dbReference>
<dbReference type="AlphaFoldDB" id="F4BFX8"/>
<dbReference type="InterPro" id="IPR005097">
    <property type="entry name" value="Sacchrp_dh_NADP-bd"/>
</dbReference>
<dbReference type="eggNOG" id="COG1748">
    <property type="taxonomic scope" value="Bacteria"/>
</dbReference>
<dbReference type="Pfam" id="PF03435">
    <property type="entry name" value="Sacchrp_dh_NADP"/>
    <property type="match status" value="1"/>
</dbReference>
<dbReference type="Proteomes" id="UP000008303">
    <property type="component" value="Chromosome"/>
</dbReference>
<dbReference type="EMBL" id="CP002558">
    <property type="protein sequence ID" value="AEE26372.1"/>
    <property type="molecule type" value="Genomic_DNA"/>
</dbReference>
<feature type="domain" description="Saccharopine dehydrogenase-like C-terminal" evidence="3">
    <location>
        <begin position="127"/>
        <end position="354"/>
    </location>
</feature>
<dbReference type="PANTHER" id="PTHR11133:SF22">
    <property type="entry name" value="ALPHA-AMINOADIPIC SEMIALDEHYDE SYNTHASE, MITOCHONDRIAL"/>
    <property type="match status" value="1"/>
</dbReference>
<evidence type="ECO:0000313" key="5">
    <source>
        <dbReference type="Proteomes" id="UP000008303"/>
    </source>
</evidence>
<dbReference type="Pfam" id="PF16653">
    <property type="entry name" value="Sacchrp_dh_C"/>
    <property type="match status" value="1"/>
</dbReference>
<dbReference type="KEGG" id="fcn:FN3523_1069"/>
<dbReference type="Gene3D" id="3.40.50.720">
    <property type="entry name" value="NAD(P)-binding Rossmann-like Domain"/>
    <property type="match status" value="1"/>
</dbReference>
<reference evidence="5" key="1">
    <citation type="journal article" date="2011" name="Appl. Environ. Microbiol.">
        <title>Common ancestry and novel genetic traits of Francisella novicida-like isolates from North America and Australia as revealed by comparative genomic analyses.</title>
        <authorList>
            <person name="Siddaramappa S."/>
            <person name="Challacombe J.F."/>
            <person name="Petersen J.M."/>
            <person name="Pillai S."/>
            <person name="Hogg G."/>
            <person name="Kuske C.R."/>
        </authorList>
    </citation>
    <scope>NUCLEOTIDE SEQUENCE [LARGE SCALE GENOMIC DNA]</scope>
    <source>
        <strain evidence="5">3523</strain>
    </source>
</reference>